<keyword evidence="2" id="KW-0812">Transmembrane</keyword>
<dbReference type="PANTHER" id="PTHR24567">
    <property type="entry name" value="CRP FAMILY TRANSCRIPTIONAL REGULATORY PROTEIN"/>
    <property type="match status" value="1"/>
</dbReference>
<evidence type="ECO:0000259" key="3">
    <source>
        <dbReference type="PROSITE" id="PS50042"/>
    </source>
</evidence>
<dbReference type="InterPro" id="IPR000595">
    <property type="entry name" value="cNMP-bd_dom"/>
</dbReference>
<accession>A0ABP8I9P1</accession>
<keyword evidence="2" id="KW-1133">Transmembrane helix</keyword>
<dbReference type="PANTHER" id="PTHR24567:SF68">
    <property type="entry name" value="DNA-BINDING TRANSCRIPTIONAL DUAL REGULATOR CRP"/>
    <property type="match status" value="1"/>
</dbReference>
<feature type="transmembrane region" description="Helical" evidence="2">
    <location>
        <begin position="61"/>
        <end position="86"/>
    </location>
</feature>
<dbReference type="Proteomes" id="UP001500975">
    <property type="component" value="Unassembled WGS sequence"/>
</dbReference>
<comment type="caution">
    <text evidence="4">The sequence shown here is derived from an EMBL/GenBank/DDBJ whole genome shotgun (WGS) entry which is preliminary data.</text>
</comment>
<sequence length="275" mass="29950">MPTTTGLIDTALAALDASLATPTGIVALCAATIAGVLIIISSFVRTMIPLRYLAVGGNLGFLIYGALHPSLILVLLHGVLLPINIFRAGQMVRLTRRVQIAAASNDLSGVWLRPYMRRRRRRKNAVIFRKGDEATHLYFLAEGVIEFVEIGEKLEAGRLFGEIAFFAPDRRRTLTARCVTTCTVLQMDEATFKNLYFQNPTFGFEVVTLVTRRLLADRQRLEERLAASHGSEDPSLRSDHARHPEARHASPPGPVALVPDSSGSSGHRAGPGATG</sequence>
<dbReference type="Pfam" id="PF00027">
    <property type="entry name" value="cNMP_binding"/>
    <property type="match status" value="1"/>
</dbReference>
<evidence type="ECO:0000256" key="2">
    <source>
        <dbReference type="SAM" id="Phobius"/>
    </source>
</evidence>
<dbReference type="PROSITE" id="PS50042">
    <property type="entry name" value="CNMP_BINDING_3"/>
    <property type="match status" value="1"/>
</dbReference>
<gene>
    <name evidence="4" type="ORF">GCM10023165_45410</name>
</gene>
<evidence type="ECO:0000313" key="4">
    <source>
        <dbReference type="EMBL" id="GAA4354287.1"/>
    </source>
</evidence>
<dbReference type="SUPFAM" id="SSF51206">
    <property type="entry name" value="cAMP-binding domain-like"/>
    <property type="match status" value="1"/>
</dbReference>
<feature type="transmembrane region" description="Helical" evidence="2">
    <location>
        <begin position="20"/>
        <end position="40"/>
    </location>
</feature>
<reference evidence="5" key="1">
    <citation type="journal article" date="2019" name="Int. J. Syst. Evol. Microbiol.">
        <title>The Global Catalogue of Microorganisms (GCM) 10K type strain sequencing project: providing services to taxonomists for standard genome sequencing and annotation.</title>
        <authorList>
            <consortium name="The Broad Institute Genomics Platform"/>
            <consortium name="The Broad Institute Genome Sequencing Center for Infectious Disease"/>
            <person name="Wu L."/>
            <person name="Ma J."/>
        </authorList>
    </citation>
    <scope>NUCLEOTIDE SEQUENCE [LARGE SCALE GENOMIC DNA]</scope>
    <source>
        <strain evidence="5">JCM 17804</strain>
    </source>
</reference>
<feature type="domain" description="Cyclic nucleotide-binding" evidence="3">
    <location>
        <begin position="127"/>
        <end position="195"/>
    </location>
</feature>
<organism evidence="4 5">
    <name type="scientific">Variovorax defluvii</name>
    <dbReference type="NCBI Taxonomy" id="913761"/>
    <lineage>
        <taxon>Bacteria</taxon>
        <taxon>Pseudomonadati</taxon>
        <taxon>Pseudomonadota</taxon>
        <taxon>Betaproteobacteria</taxon>
        <taxon>Burkholderiales</taxon>
        <taxon>Comamonadaceae</taxon>
        <taxon>Variovorax</taxon>
    </lineage>
</organism>
<dbReference type="RefSeq" id="WP_345540819.1">
    <property type="nucleotide sequence ID" value="NZ_BAABGJ010000080.1"/>
</dbReference>
<dbReference type="EMBL" id="BAABGJ010000080">
    <property type="protein sequence ID" value="GAA4354287.1"/>
    <property type="molecule type" value="Genomic_DNA"/>
</dbReference>
<evidence type="ECO:0000313" key="5">
    <source>
        <dbReference type="Proteomes" id="UP001500975"/>
    </source>
</evidence>
<feature type="region of interest" description="Disordered" evidence="1">
    <location>
        <begin position="225"/>
        <end position="275"/>
    </location>
</feature>
<keyword evidence="2" id="KW-0472">Membrane</keyword>
<protein>
    <recommendedName>
        <fullName evidence="3">Cyclic nucleotide-binding domain-containing protein</fullName>
    </recommendedName>
</protein>
<feature type="compositionally biased region" description="Basic and acidic residues" evidence="1">
    <location>
        <begin position="225"/>
        <end position="248"/>
    </location>
</feature>
<dbReference type="InterPro" id="IPR014710">
    <property type="entry name" value="RmlC-like_jellyroll"/>
</dbReference>
<dbReference type="CDD" id="cd00038">
    <property type="entry name" value="CAP_ED"/>
    <property type="match status" value="1"/>
</dbReference>
<dbReference type="SMART" id="SM00100">
    <property type="entry name" value="cNMP"/>
    <property type="match status" value="1"/>
</dbReference>
<name>A0ABP8I9P1_9BURK</name>
<proteinExistence type="predicted"/>
<evidence type="ECO:0000256" key="1">
    <source>
        <dbReference type="SAM" id="MobiDB-lite"/>
    </source>
</evidence>
<dbReference type="Gene3D" id="2.60.120.10">
    <property type="entry name" value="Jelly Rolls"/>
    <property type="match status" value="1"/>
</dbReference>
<dbReference type="InterPro" id="IPR050397">
    <property type="entry name" value="Env_Response_Regulators"/>
</dbReference>
<dbReference type="InterPro" id="IPR018490">
    <property type="entry name" value="cNMP-bd_dom_sf"/>
</dbReference>
<keyword evidence="5" id="KW-1185">Reference proteome</keyword>